<dbReference type="Proteomes" id="UP001180020">
    <property type="component" value="Unassembled WGS sequence"/>
</dbReference>
<protein>
    <submittedName>
        <fullName evidence="1">Uncharacterized protein</fullName>
    </submittedName>
</protein>
<reference evidence="1" key="1">
    <citation type="journal article" date="2023" name="Nat. Commun.">
        <title>Diploid and tetraploid genomes of Acorus and the evolution of monocots.</title>
        <authorList>
            <person name="Ma L."/>
            <person name="Liu K.W."/>
            <person name="Li Z."/>
            <person name="Hsiao Y.Y."/>
            <person name="Qi Y."/>
            <person name="Fu T."/>
            <person name="Tang G.D."/>
            <person name="Zhang D."/>
            <person name="Sun W.H."/>
            <person name="Liu D.K."/>
            <person name="Li Y."/>
            <person name="Chen G.Z."/>
            <person name="Liu X.D."/>
            <person name="Liao X.Y."/>
            <person name="Jiang Y.T."/>
            <person name="Yu X."/>
            <person name="Hao Y."/>
            <person name="Huang J."/>
            <person name="Zhao X.W."/>
            <person name="Ke S."/>
            <person name="Chen Y.Y."/>
            <person name="Wu W.L."/>
            <person name="Hsu J.L."/>
            <person name="Lin Y.F."/>
            <person name="Huang M.D."/>
            <person name="Li C.Y."/>
            <person name="Huang L."/>
            <person name="Wang Z.W."/>
            <person name="Zhao X."/>
            <person name="Zhong W.Y."/>
            <person name="Peng D.H."/>
            <person name="Ahmad S."/>
            <person name="Lan S."/>
            <person name="Zhang J.S."/>
            <person name="Tsai W.C."/>
            <person name="Van de Peer Y."/>
            <person name="Liu Z.J."/>
        </authorList>
    </citation>
    <scope>NUCLEOTIDE SEQUENCE</scope>
    <source>
        <strain evidence="1">CP</strain>
    </source>
</reference>
<accession>A0AAV9CD97</accession>
<dbReference type="InterPro" id="IPR006502">
    <property type="entry name" value="PDDEXK-like"/>
</dbReference>
<dbReference type="NCBIfam" id="TIGR01615">
    <property type="entry name" value="A_thal_3542"/>
    <property type="match status" value="1"/>
</dbReference>
<dbReference type="EMBL" id="JAUJYO010000020">
    <property type="protein sequence ID" value="KAK1286253.1"/>
    <property type="molecule type" value="Genomic_DNA"/>
</dbReference>
<proteinExistence type="predicted"/>
<dbReference type="Pfam" id="PF04720">
    <property type="entry name" value="PDDEXK_6"/>
    <property type="match status" value="1"/>
</dbReference>
<organism evidence="1 2">
    <name type="scientific">Acorus calamus</name>
    <name type="common">Sweet flag</name>
    <dbReference type="NCBI Taxonomy" id="4465"/>
    <lineage>
        <taxon>Eukaryota</taxon>
        <taxon>Viridiplantae</taxon>
        <taxon>Streptophyta</taxon>
        <taxon>Embryophyta</taxon>
        <taxon>Tracheophyta</taxon>
        <taxon>Spermatophyta</taxon>
        <taxon>Magnoliopsida</taxon>
        <taxon>Liliopsida</taxon>
        <taxon>Acoraceae</taxon>
        <taxon>Acorus</taxon>
    </lineage>
</organism>
<reference evidence="1" key="2">
    <citation type="submission" date="2023-06" db="EMBL/GenBank/DDBJ databases">
        <authorList>
            <person name="Ma L."/>
            <person name="Liu K.-W."/>
            <person name="Li Z."/>
            <person name="Hsiao Y.-Y."/>
            <person name="Qi Y."/>
            <person name="Fu T."/>
            <person name="Tang G."/>
            <person name="Zhang D."/>
            <person name="Sun W.-H."/>
            <person name="Liu D.-K."/>
            <person name="Li Y."/>
            <person name="Chen G.-Z."/>
            <person name="Liu X.-D."/>
            <person name="Liao X.-Y."/>
            <person name="Jiang Y.-T."/>
            <person name="Yu X."/>
            <person name="Hao Y."/>
            <person name="Huang J."/>
            <person name="Zhao X.-W."/>
            <person name="Ke S."/>
            <person name="Chen Y.-Y."/>
            <person name="Wu W.-L."/>
            <person name="Hsu J.-L."/>
            <person name="Lin Y.-F."/>
            <person name="Huang M.-D."/>
            <person name="Li C.-Y."/>
            <person name="Huang L."/>
            <person name="Wang Z.-W."/>
            <person name="Zhao X."/>
            <person name="Zhong W.-Y."/>
            <person name="Peng D.-H."/>
            <person name="Ahmad S."/>
            <person name="Lan S."/>
            <person name="Zhang J.-S."/>
            <person name="Tsai W.-C."/>
            <person name="Van De Peer Y."/>
            <person name="Liu Z.-J."/>
        </authorList>
    </citation>
    <scope>NUCLEOTIDE SEQUENCE</scope>
    <source>
        <strain evidence="1">CP</strain>
        <tissue evidence="1">Leaves</tissue>
    </source>
</reference>
<name>A0AAV9CD97_ACOCL</name>
<keyword evidence="2" id="KW-1185">Reference proteome</keyword>
<evidence type="ECO:0000313" key="2">
    <source>
        <dbReference type="Proteomes" id="UP001180020"/>
    </source>
</evidence>
<evidence type="ECO:0000313" key="1">
    <source>
        <dbReference type="EMBL" id="KAK1286253.1"/>
    </source>
</evidence>
<gene>
    <name evidence="1" type="ORF">QJS10_CPB20g01773</name>
</gene>
<comment type="caution">
    <text evidence="1">The sequence shown here is derived from an EMBL/GenBank/DDBJ whole genome shotgun (WGS) entry which is preliminary data.</text>
</comment>
<dbReference type="PANTHER" id="PTHR31579:SF58">
    <property type="entry name" value="PLANT-SPECIFIC DOMAIN TIGR01615 FAMILY PROTEIN"/>
    <property type="match status" value="1"/>
</dbReference>
<sequence length="289" mass="32465">MLVDREIQSLSDMVFGFFEGTEWASPSSPESCCDVTIGDDVEAEEGEEELEAVQDKAAFWNSQQQLLQAALSRSSSMEARVRRDVAEAVSQSRAAGAKVCTCARQTTAVVVECWGCLLRDVSDRLRTMGHNSALCRSKWRSSPDIPSGEHSYIDVLDAKRGTTVQLVIELRFRGEFEMARTGEDYNRLVGLLPEVFVGKAERLRGVIKIMCAAGKRCMKEKRMHMGPWRKHKYMLAKWLGAYERVLPKITFPLERLTGPTRARPLKASMLTFDLLEKLPGLHCTSMEVV</sequence>
<dbReference type="PANTHER" id="PTHR31579">
    <property type="entry name" value="OS03G0796600 PROTEIN"/>
    <property type="match status" value="1"/>
</dbReference>
<dbReference type="AlphaFoldDB" id="A0AAV9CD97"/>